<dbReference type="EMBL" id="GIBP01005098">
    <property type="protein sequence ID" value="NDV34067.1"/>
    <property type="molecule type" value="Transcribed_RNA"/>
</dbReference>
<reference evidence="4" key="1">
    <citation type="journal article" date="2020" name="J. Eukaryot. Microbiol.">
        <title>De novo Sequencing, Assembly and Annotation of the Transcriptome for the Free-Living Testate Amoeba Arcella intermedia.</title>
        <authorList>
            <person name="Ribeiro G.M."/>
            <person name="Porfirio-Sousa A.L."/>
            <person name="Maurer-Alcala X.X."/>
            <person name="Katz L.A."/>
            <person name="Lahr D.J.G."/>
        </authorList>
    </citation>
    <scope>NUCLEOTIDE SEQUENCE</scope>
</reference>
<dbReference type="PRINTS" id="PR00412">
    <property type="entry name" value="EPOXHYDRLASE"/>
</dbReference>
<dbReference type="Pfam" id="PF00561">
    <property type="entry name" value="Abhydrolase_1"/>
    <property type="match status" value="1"/>
</dbReference>
<accession>A0A6B2LB86</accession>
<evidence type="ECO:0000256" key="1">
    <source>
        <dbReference type="ARBA" id="ARBA00022801"/>
    </source>
</evidence>
<dbReference type="PRINTS" id="PR00111">
    <property type="entry name" value="ABHYDROLASE"/>
</dbReference>
<dbReference type="Gene3D" id="3.40.50.1820">
    <property type="entry name" value="alpha/beta hydrolase"/>
    <property type="match status" value="1"/>
</dbReference>
<evidence type="ECO:0000313" key="4">
    <source>
        <dbReference type="EMBL" id="NDV34067.1"/>
    </source>
</evidence>
<organism evidence="4">
    <name type="scientific">Arcella intermedia</name>
    <dbReference type="NCBI Taxonomy" id="1963864"/>
    <lineage>
        <taxon>Eukaryota</taxon>
        <taxon>Amoebozoa</taxon>
        <taxon>Tubulinea</taxon>
        <taxon>Elardia</taxon>
        <taxon>Arcellinida</taxon>
        <taxon>Sphaerothecina</taxon>
        <taxon>Arcellidae</taxon>
        <taxon>Arcella</taxon>
    </lineage>
</organism>
<dbReference type="InterPro" id="IPR029058">
    <property type="entry name" value="AB_hydrolase_fold"/>
</dbReference>
<dbReference type="InterPro" id="IPR000639">
    <property type="entry name" value="Epox_hydrolase-like"/>
</dbReference>
<dbReference type="SUPFAM" id="SSF53474">
    <property type="entry name" value="alpha/beta-Hydrolases"/>
    <property type="match status" value="1"/>
</dbReference>
<evidence type="ECO:0000256" key="2">
    <source>
        <dbReference type="ARBA" id="ARBA00038334"/>
    </source>
</evidence>
<dbReference type="InterPro" id="IPR000073">
    <property type="entry name" value="AB_hydrolase_1"/>
</dbReference>
<dbReference type="GO" id="GO:0016787">
    <property type="term" value="F:hydrolase activity"/>
    <property type="evidence" value="ECO:0007669"/>
    <property type="project" value="UniProtKB-KW"/>
</dbReference>
<evidence type="ECO:0000259" key="3">
    <source>
        <dbReference type="Pfam" id="PF00561"/>
    </source>
</evidence>
<dbReference type="AlphaFoldDB" id="A0A6B2LB86"/>
<protein>
    <recommendedName>
        <fullName evidence="3">AB hydrolase-1 domain-containing protein</fullName>
    </recommendedName>
</protein>
<sequence>MHCVVAGGRNEVALVLCHGFPELWCSWKKLIQPLALKYKVIVPTLRGFGQSSAPEDVNAYSFQELTTDLAQLLDHFNIKKAIFIGHDHGGALVWRMCLYYPERVLAVASFCTPYTPPKDTYVSIQDIVKVLPQFAYQLYFQTDQARIEFESNLELFFKTFLRGAKVKTPVNPPPFVYSAGPILPTVPKDLDIHPMLTQQEFNYYVQQYKHSGLKGALNWYRTHKINFEIEKTKKFNVVIPHKALMVTAGRDVVLPPSMANNMPNLIPNLTMVNIEEANHWILLDYPERCTEVLLNWLATVDTQKSNKANL</sequence>
<feature type="domain" description="AB hydrolase-1" evidence="3">
    <location>
        <begin position="13"/>
        <end position="284"/>
    </location>
</feature>
<dbReference type="PANTHER" id="PTHR43329">
    <property type="entry name" value="EPOXIDE HYDROLASE"/>
    <property type="match status" value="1"/>
</dbReference>
<keyword evidence="1" id="KW-0378">Hydrolase</keyword>
<proteinExistence type="inferred from homology"/>
<comment type="similarity">
    <text evidence="2">Belongs to the AB hydrolase superfamily. Epoxide hydrolase family.</text>
</comment>
<name>A0A6B2LB86_9EUKA</name>